<name>A0A5B8U6U5_9ACTN</name>
<organism evidence="1 2">
    <name type="scientific">Baekduia soli</name>
    <dbReference type="NCBI Taxonomy" id="496014"/>
    <lineage>
        <taxon>Bacteria</taxon>
        <taxon>Bacillati</taxon>
        <taxon>Actinomycetota</taxon>
        <taxon>Thermoleophilia</taxon>
        <taxon>Solirubrobacterales</taxon>
        <taxon>Baekduiaceae</taxon>
        <taxon>Baekduia</taxon>
    </lineage>
</organism>
<sequence length="58" mass="6417">MPSVTLTKAEAALALGMSVRSLDKYVMPEVRVIRRGSMVLIPVRELERWAEASAESTL</sequence>
<keyword evidence="2" id="KW-1185">Reference proteome</keyword>
<proteinExistence type="predicted"/>
<dbReference type="InterPro" id="IPR009061">
    <property type="entry name" value="DNA-bd_dom_put_sf"/>
</dbReference>
<dbReference type="AlphaFoldDB" id="A0A5B8U6U5"/>
<dbReference type="RefSeq" id="WP_146920767.1">
    <property type="nucleotide sequence ID" value="NZ_CP042430.1"/>
</dbReference>
<gene>
    <name evidence="1" type="ORF">FSW04_15335</name>
</gene>
<reference evidence="1 2" key="1">
    <citation type="journal article" date="2018" name="J. Microbiol.">
        <title>Baekduia soli gen. nov., sp. nov., a novel bacterium isolated from the soil of Baekdu Mountain and proposal of a novel family name, Baekduiaceae fam. nov.</title>
        <authorList>
            <person name="An D.S."/>
            <person name="Siddiqi M.Z."/>
            <person name="Kim K.H."/>
            <person name="Yu H.S."/>
            <person name="Im W.T."/>
        </authorList>
    </citation>
    <scope>NUCLEOTIDE SEQUENCE [LARGE SCALE GENOMIC DNA]</scope>
    <source>
        <strain evidence="1 2">BR7-21</strain>
    </source>
</reference>
<accession>A0A5B8U6U5</accession>
<evidence type="ECO:0000313" key="1">
    <source>
        <dbReference type="EMBL" id="QEC48814.1"/>
    </source>
</evidence>
<protein>
    <submittedName>
        <fullName evidence="1">Helix-turn-helix domain-containing protein</fullName>
    </submittedName>
</protein>
<dbReference type="KEGG" id="bsol:FSW04_15335"/>
<dbReference type="SUPFAM" id="SSF46955">
    <property type="entry name" value="Putative DNA-binding domain"/>
    <property type="match status" value="1"/>
</dbReference>
<evidence type="ECO:0000313" key="2">
    <source>
        <dbReference type="Proteomes" id="UP000321805"/>
    </source>
</evidence>
<dbReference type="Proteomes" id="UP000321805">
    <property type="component" value="Chromosome"/>
</dbReference>
<dbReference type="EMBL" id="CP042430">
    <property type="protein sequence ID" value="QEC48814.1"/>
    <property type="molecule type" value="Genomic_DNA"/>
</dbReference>